<protein>
    <recommendedName>
        <fullName evidence="1 2">Futalosine hydrolase</fullName>
        <shortName evidence="1">FL hydrolase</shortName>
        <ecNumber evidence="1 2">3.2.2.26</ecNumber>
    </recommendedName>
    <alternativeName>
        <fullName evidence="1">Futalosine nucleosidase</fullName>
    </alternativeName>
    <alternativeName>
        <fullName evidence="1">Menaquinone biosynthetic enzyme MqnB</fullName>
    </alternativeName>
</protein>
<dbReference type="Gene3D" id="3.40.50.1580">
    <property type="entry name" value="Nucleoside phosphorylase domain"/>
    <property type="match status" value="1"/>
</dbReference>
<dbReference type="UniPathway" id="UPA00079"/>
<dbReference type="InterPro" id="IPR000845">
    <property type="entry name" value="Nucleoside_phosphorylase_d"/>
</dbReference>
<feature type="domain" description="Nucleoside phosphorylase" evidence="3">
    <location>
        <begin position="32"/>
        <end position="213"/>
    </location>
</feature>
<dbReference type="OrthoDB" id="9788270at2"/>
<dbReference type="CDD" id="cd17766">
    <property type="entry name" value="futalosine_nucleosidase_MqnB"/>
    <property type="match status" value="1"/>
</dbReference>
<dbReference type="STRING" id="930129.SAMN05216352_11928"/>
<dbReference type="InterPro" id="IPR035994">
    <property type="entry name" value="Nucleoside_phosphorylase_sf"/>
</dbReference>
<dbReference type="EC" id="3.2.2.26" evidence="1 2"/>
<keyword evidence="1 4" id="KW-0378">Hydrolase</keyword>
<reference evidence="4 5" key="1">
    <citation type="submission" date="2016-10" db="EMBL/GenBank/DDBJ databases">
        <authorList>
            <person name="de Groot N.N."/>
        </authorList>
    </citation>
    <scope>NUCLEOTIDE SEQUENCE [LARGE SCALE GENOMIC DNA]</scope>
    <source>
        <strain evidence="5">P4B,CCM 7963,CECT 7998,DSM 25260,IBRC-M 10614,KCTC 13821</strain>
    </source>
</reference>
<gene>
    <name evidence="1" type="primary">mqnB</name>
    <name evidence="4" type="ORF">SAMN05216352_11928</name>
</gene>
<dbReference type="GO" id="GO:0005829">
    <property type="term" value="C:cytosol"/>
    <property type="evidence" value="ECO:0007669"/>
    <property type="project" value="TreeGrafter"/>
</dbReference>
<comment type="similarity">
    <text evidence="1">Belongs to the PNP/UDP phosphorylase family. Futalosine hydrolase subfamily.</text>
</comment>
<dbReference type="NCBIfam" id="TIGR03664">
    <property type="entry name" value="fut_nucase"/>
    <property type="match status" value="1"/>
</dbReference>
<comment type="catalytic activity">
    <reaction evidence="1">
        <text>futalosine + H2O = dehypoxanthine futalosine + hypoxanthine</text>
        <dbReference type="Rhea" id="RHEA:25904"/>
        <dbReference type="ChEBI" id="CHEBI:15377"/>
        <dbReference type="ChEBI" id="CHEBI:17368"/>
        <dbReference type="ChEBI" id="CHEBI:58863"/>
        <dbReference type="ChEBI" id="CHEBI:58864"/>
        <dbReference type="EC" id="3.2.2.26"/>
    </reaction>
</comment>
<dbReference type="Pfam" id="PF01048">
    <property type="entry name" value="PNP_UDP_1"/>
    <property type="match status" value="1"/>
</dbReference>
<name>A0A1G8QD80_9BACI</name>
<dbReference type="InterPro" id="IPR019963">
    <property type="entry name" value="FL_hydrolase_MqnB"/>
</dbReference>
<comment type="function">
    <text evidence="1">Catalyzes the hydrolysis of futalosine (FL) to dehypoxanthine futalosine (DHFL) and hypoxanthine, a step in the biosynthesis of menaquinone (MK, vitamin K2).</text>
</comment>
<evidence type="ECO:0000259" key="3">
    <source>
        <dbReference type="Pfam" id="PF01048"/>
    </source>
</evidence>
<dbReference type="NCBIfam" id="NF006087">
    <property type="entry name" value="PRK08236.1"/>
    <property type="match status" value="1"/>
</dbReference>
<organism evidence="4 5">
    <name type="scientific">Alteribacillus bidgolensis</name>
    <dbReference type="NCBI Taxonomy" id="930129"/>
    <lineage>
        <taxon>Bacteria</taxon>
        <taxon>Bacillati</taxon>
        <taxon>Bacillota</taxon>
        <taxon>Bacilli</taxon>
        <taxon>Bacillales</taxon>
        <taxon>Bacillaceae</taxon>
        <taxon>Alteribacillus</taxon>
    </lineage>
</organism>
<evidence type="ECO:0000256" key="1">
    <source>
        <dbReference type="HAMAP-Rule" id="MF_00991"/>
    </source>
</evidence>
<dbReference type="GO" id="GO:0008782">
    <property type="term" value="F:adenosylhomocysteine nucleosidase activity"/>
    <property type="evidence" value="ECO:0007669"/>
    <property type="project" value="TreeGrafter"/>
</dbReference>
<proteinExistence type="inferred from homology"/>
<evidence type="ECO:0000256" key="2">
    <source>
        <dbReference type="NCBIfam" id="TIGR03664"/>
    </source>
</evidence>
<dbReference type="GO" id="GO:0009234">
    <property type="term" value="P:menaquinone biosynthetic process"/>
    <property type="evidence" value="ECO:0007669"/>
    <property type="project" value="UniProtKB-UniRule"/>
</dbReference>
<comment type="pathway">
    <text evidence="1">Quinol/quinone metabolism; menaquinone biosynthesis.</text>
</comment>
<accession>A0A1G8QD80</accession>
<dbReference type="SUPFAM" id="SSF53167">
    <property type="entry name" value="Purine and uridine phosphorylases"/>
    <property type="match status" value="1"/>
</dbReference>
<dbReference type="Proteomes" id="UP000199017">
    <property type="component" value="Unassembled WGS sequence"/>
</dbReference>
<keyword evidence="1" id="KW-0474">Menaquinone biosynthesis</keyword>
<sequence length="215" mass="22489">MSASKVLIVTAVEAEHEAVQRGLDHHCGFDVIAGGVGLAEAAASTAIALTKDSYTAVVSAGIAGGFRAQTELGSIVVASEIWGADLGAETNEGFYDLEKLNLGCSRYQCDPLLTDKLCTSIAERGLKAQTGAILTTAAVTGTAKTAENLAVRVPEAKAEAMEGFGVAVSAQKFDVPVFEIRSISNFVGPRDRDNWKIKEALAVLEQASNGLQEVF</sequence>
<dbReference type="GO" id="GO:0019284">
    <property type="term" value="P:L-methionine salvage from S-adenosylmethionine"/>
    <property type="evidence" value="ECO:0007669"/>
    <property type="project" value="TreeGrafter"/>
</dbReference>
<dbReference type="EMBL" id="FNDU01000019">
    <property type="protein sequence ID" value="SDJ02651.1"/>
    <property type="molecule type" value="Genomic_DNA"/>
</dbReference>
<evidence type="ECO:0000313" key="4">
    <source>
        <dbReference type="EMBL" id="SDJ02651.1"/>
    </source>
</evidence>
<evidence type="ECO:0000313" key="5">
    <source>
        <dbReference type="Proteomes" id="UP000199017"/>
    </source>
</evidence>
<dbReference type="PANTHER" id="PTHR46832">
    <property type="entry name" value="5'-METHYLTHIOADENOSINE/S-ADENOSYLHOMOCYSTEINE NUCLEOSIDASE"/>
    <property type="match status" value="1"/>
</dbReference>
<dbReference type="PANTHER" id="PTHR46832:SF2">
    <property type="entry name" value="FUTALOSINE HYDROLASE"/>
    <property type="match status" value="1"/>
</dbReference>
<dbReference type="HAMAP" id="MF_00991">
    <property type="entry name" value="MqnB"/>
    <property type="match status" value="1"/>
</dbReference>
<dbReference type="AlphaFoldDB" id="A0A1G8QD80"/>
<dbReference type="RefSeq" id="WP_091587759.1">
    <property type="nucleotide sequence ID" value="NZ_FNDU01000019.1"/>
</dbReference>
<keyword evidence="5" id="KW-1185">Reference proteome</keyword>
<dbReference type="GO" id="GO:0008930">
    <property type="term" value="F:methylthioadenosine nucleosidase activity"/>
    <property type="evidence" value="ECO:0007669"/>
    <property type="project" value="TreeGrafter"/>
</dbReference>
<dbReference type="GO" id="GO:0009116">
    <property type="term" value="P:nucleoside metabolic process"/>
    <property type="evidence" value="ECO:0007669"/>
    <property type="project" value="InterPro"/>
</dbReference>